<dbReference type="AlphaFoldDB" id="A0A1I4W553"/>
<dbReference type="EMBL" id="FOVC01000002">
    <property type="protein sequence ID" value="SFN08645.1"/>
    <property type="molecule type" value="Genomic_DNA"/>
</dbReference>
<dbReference type="GO" id="GO:0030288">
    <property type="term" value="C:outer membrane-bounded periplasmic space"/>
    <property type="evidence" value="ECO:0007669"/>
    <property type="project" value="TreeGrafter"/>
</dbReference>
<evidence type="ECO:0000313" key="6">
    <source>
        <dbReference type="Proteomes" id="UP000242222"/>
    </source>
</evidence>
<reference evidence="6" key="1">
    <citation type="submission" date="2016-10" db="EMBL/GenBank/DDBJ databases">
        <authorList>
            <person name="Varghese N."/>
            <person name="Submissions S."/>
        </authorList>
    </citation>
    <scope>NUCLEOTIDE SEQUENCE [LARGE SCALE GENOMIC DNA]</scope>
    <source>
        <strain evidence="6">N6PO6</strain>
    </source>
</reference>
<evidence type="ECO:0000256" key="1">
    <source>
        <dbReference type="ARBA" id="ARBA00001942"/>
    </source>
</evidence>
<keyword evidence="2" id="KW-0500">Molybdenum</keyword>
<dbReference type="SUPFAM" id="SSF50692">
    <property type="entry name" value="ADC-like"/>
    <property type="match status" value="1"/>
</dbReference>
<dbReference type="Proteomes" id="UP000242222">
    <property type="component" value="Unassembled WGS sequence"/>
</dbReference>
<dbReference type="PANTHER" id="PTHR43742">
    <property type="entry name" value="TRIMETHYLAMINE-N-OXIDE REDUCTASE"/>
    <property type="match status" value="1"/>
</dbReference>
<proteinExistence type="predicted"/>
<dbReference type="GO" id="GO:0009055">
    <property type="term" value="F:electron transfer activity"/>
    <property type="evidence" value="ECO:0007669"/>
    <property type="project" value="TreeGrafter"/>
</dbReference>
<sequence>MHPDDAAQRQITDGDVVEVYNARGRMLAGVRITDGLTPQVIAIATGAWFDPGFGGRWCSYDRAGNPNVLTLDIGTSSLTQGPNAQSCLVQVRRR</sequence>
<dbReference type="Pfam" id="PF01568">
    <property type="entry name" value="Molydop_binding"/>
    <property type="match status" value="1"/>
</dbReference>
<comment type="cofactor">
    <cofactor evidence="1">
        <name>Mo-bis(molybdopterin guanine dinucleotide)</name>
        <dbReference type="ChEBI" id="CHEBI:60539"/>
    </cofactor>
</comment>
<keyword evidence="3" id="KW-0560">Oxidoreductase</keyword>
<dbReference type="PANTHER" id="PTHR43742:SF10">
    <property type="entry name" value="TRIMETHYLAMINE-N-OXIDE REDUCTASE 2"/>
    <property type="match status" value="1"/>
</dbReference>
<evidence type="ECO:0000256" key="3">
    <source>
        <dbReference type="ARBA" id="ARBA00023002"/>
    </source>
</evidence>
<gene>
    <name evidence="5" type="ORF">SAMN05216516_102296</name>
</gene>
<keyword evidence="6" id="KW-1185">Reference proteome</keyword>
<accession>A0A1I4W553</accession>
<name>A0A1I4W553_9GAMM</name>
<evidence type="ECO:0000256" key="2">
    <source>
        <dbReference type="ARBA" id="ARBA00022505"/>
    </source>
</evidence>
<dbReference type="GO" id="GO:0030151">
    <property type="term" value="F:molybdenum ion binding"/>
    <property type="evidence" value="ECO:0007669"/>
    <property type="project" value="TreeGrafter"/>
</dbReference>
<dbReference type="Gene3D" id="2.40.40.20">
    <property type="match status" value="1"/>
</dbReference>
<dbReference type="InterPro" id="IPR009010">
    <property type="entry name" value="Asp_de-COase-like_dom_sf"/>
</dbReference>
<organism evidence="5 6">
    <name type="scientific">Izhakiella capsodis</name>
    <dbReference type="NCBI Taxonomy" id="1367852"/>
    <lineage>
        <taxon>Bacteria</taxon>
        <taxon>Pseudomonadati</taxon>
        <taxon>Pseudomonadota</taxon>
        <taxon>Gammaproteobacteria</taxon>
        <taxon>Enterobacterales</taxon>
        <taxon>Erwiniaceae</taxon>
        <taxon>Izhakiella</taxon>
    </lineage>
</organism>
<protein>
    <submittedName>
        <fullName evidence="5">Biotin/methionine sulfoxide reductase</fullName>
    </submittedName>
</protein>
<dbReference type="GO" id="GO:0009061">
    <property type="term" value="P:anaerobic respiration"/>
    <property type="evidence" value="ECO:0007669"/>
    <property type="project" value="TreeGrafter"/>
</dbReference>
<feature type="domain" description="Molybdopterin dinucleotide-binding" evidence="4">
    <location>
        <begin position="1"/>
        <end position="87"/>
    </location>
</feature>
<dbReference type="InterPro" id="IPR050612">
    <property type="entry name" value="Prok_Mopterin_Oxidored"/>
</dbReference>
<dbReference type="GO" id="GO:0016491">
    <property type="term" value="F:oxidoreductase activity"/>
    <property type="evidence" value="ECO:0007669"/>
    <property type="project" value="UniProtKB-KW"/>
</dbReference>
<dbReference type="InterPro" id="IPR006657">
    <property type="entry name" value="MoPterin_dinucl-bd_dom"/>
</dbReference>
<dbReference type="GO" id="GO:0043546">
    <property type="term" value="F:molybdopterin cofactor binding"/>
    <property type="evidence" value="ECO:0007669"/>
    <property type="project" value="InterPro"/>
</dbReference>
<evidence type="ECO:0000259" key="4">
    <source>
        <dbReference type="Pfam" id="PF01568"/>
    </source>
</evidence>
<dbReference type="STRING" id="1367852.SAMN05216516_102296"/>
<evidence type="ECO:0000313" key="5">
    <source>
        <dbReference type="EMBL" id="SFN08645.1"/>
    </source>
</evidence>